<dbReference type="STRING" id="1387277.SAMN06295998_11357"/>
<dbReference type="PANTHER" id="PTHR42718">
    <property type="entry name" value="MAJOR FACILITATOR SUPERFAMILY MULTIDRUG TRANSPORTER MFSC"/>
    <property type="match status" value="1"/>
</dbReference>
<keyword evidence="2 5" id="KW-0812">Transmembrane</keyword>
<feature type="transmembrane region" description="Helical" evidence="5">
    <location>
        <begin position="357"/>
        <end position="378"/>
    </location>
</feature>
<keyword evidence="8" id="KW-1185">Reference proteome</keyword>
<dbReference type="PANTHER" id="PTHR42718:SF39">
    <property type="entry name" value="ACTINORHODIN TRANSPORTER-RELATED"/>
    <property type="match status" value="1"/>
</dbReference>
<organism evidence="7 8">
    <name type="scientific">Primorskyibacter flagellatus</name>
    <dbReference type="NCBI Taxonomy" id="1387277"/>
    <lineage>
        <taxon>Bacteria</taxon>
        <taxon>Pseudomonadati</taxon>
        <taxon>Pseudomonadota</taxon>
        <taxon>Alphaproteobacteria</taxon>
        <taxon>Rhodobacterales</taxon>
        <taxon>Roseobacteraceae</taxon>
        <taxon>Primorskyibacter</taxon>
    </lineage>
</organism>
<feature type="transmembrane region" description="Helical" evidence="5">
    <location>
        <begin position="456"/>
        <end position="477"/>
    </location>
</feature>
<dbReference type="OrthoDB" id="2414439at2"/>
<comment type="subcellular location">
    <subcellularLocation>
        <location evidence="1">Membrane</location>
        <topology evidence="1">Multi-pass membrane protein</topology>
    </subcellularLocation>
</comment>
<dbReference type="InterPro" id="IPR020846">
    <property type="entry name" value="MFS_dom"/>
</dbReference>
<gene>
    <name evidence="7" type="ORF">SAMN06295998_11357</name>
</gene>
<dbReference type="Gene3D" id="1.20.1250.20">
    <property type="entry name" value="MFS general substrate transporter like domains"/>
    <property type="match status" value="1"/>
</dbReference>
<evidence type="ECO:0000256" key="1">
    <source>
        <dbReference type="ARBA" id="ARBA00004141"/>
    </source>
</evidence>
<dbReference type="EMBL" id="FWYD01000013">
    <property type="protein sequence ID" value="SMC95894.1"/>
    <property type="molecule type" value="Genomic_DNA"/>
</dbReference>
<feature type="transmembrane region" description="Helical" evidence="5">
    <location>
        <begin position="27"/>
        <end position="51"/>
    </location>
</feature>
<feature type="transmembrane region" description="Helical" evidence="5">
    <location>
        <begin position="327"/>
        <end position="345"/>
    </location>
</feature>
<evidence type="ECO:0000259" key="6">
    <source>
        <dbReference type="PROSITE" id="PS50850"/>
    </source>
</evidence>
<dbReference type="SUPFAM" id="SSF103473">
    <property type="entry name" value="MFS general substrate transporter"/>
    <property type="match status" value="1"/>
</dbReference>
<evidence type="ECO:0000256" key="2">
    <source>
        <dbReference type="ARBA" id="ARBA00022692"/>
    </source>
</evidence>
<dbReference type="CDD" id="cd17321">
    <property type="entry name" value="MFS_MMR_MDR_like"/>
    <property type="match status" value="1"/>
</dbReference>
<keyword evidence="3 5" id="KW-1133">Transmembrane helix</keyword>
<sequence>MDKLDTNGTNSAAPQGDFAPDPVRWRVLFVLLVTIFMTLISVSIVNVALPAIGHGIGASQSDLQWVLSGYALTFGVVLVAAGRAGDIMGRGGLFLIGVAIFTISSIAAGMAPDATWLNVARFVQGIGSGLVNPQGLGMIQHYFRGEERGRAFGYLGTAIGFSVAIGPVLGGLLIELGGPDIGWRLTFLVNVPIGVIAIIFGLMWFPRPLIRRLPGVGTGLRSLDPVGAVLLGLAVLAILFPFVEARDTPALWSLLPAGLLLLWLWLAWERRYVRLGHSPMVDLEIFKLHSYTRGISIMSFYFMGLPGIWVLVALYVQEGDGRTALEAGFFGAPAALLGAYTAHWAGSRVARYGHKMIVFGLCLTLIGLALSMIVVILHEAGHLDVWWLMASLCAVGVAQGLVISPNQTLTLEEVPLDYAGSSGAIMQTGQRIGTAIGFALITAATFATLAMTSWAVAVTVGFGLISLMVLASLLVAARDLRT</sequence>
<feature type="transmembrane region" description="Helical" evidence="5">
    <location>
        <begin position="226"/>
        <end position="243"/>
    </location>
</feature>
<dbReference type="AlphaFoldDB" id="A0A1W2DF70"/>
<dbReference type="GO" id="GO:0022857">
    <property type="term" value="F:transmembrane transporter activity"/>
    <property type="evidence" value="ECO:0007669"/>
    <property type="project" value="InterPro"/>
</dbReference>
<dbReference type="Gene3D" id="1.20.1720.10">
    <property type="entry name" value="Multidrug resistance protein D"/>
    <property type="match status" value="1"/>
</dbReference>
<reference evidence="7 8" key="1">
    <citation type="submission" date="2017-04" db="EMBL/GenBank/DDBJ databases">
        <authorList>
            <person name="Afonso C.L."/>
            <person name="Miller P.J."/>
            <person name="Scott M.A."/>
            <person name="Spackman E."/>
            <person name="Goraichik I."/>
            <person name="Dimitrov K.M."/>
            <person name="Suarez D.L."/>
            <person name="Swayne D.E."/>
        </authorList>
    </citation>
    <scope>NUCLEOTIDE SEQUENCE [LARGE SCALE GENOMIC DNA]</scope>
    <source>
        <strain evidence="7 8">CGMCC 1.12644</strain>
    </source>
</reference>
<dbReference type="InterPro" id="IPR036259">
    <property type="entry name" value="MFS_trans_sf"/>
</dbReference>
<dbReference type="GO" id="GO:0016020">
    <property type="term" value="C:membrane"/>
    <property type="evidence" value="ECO:0007669"/>
    <property type="project" value="UniProtKB-SubCell"/>
</dbReference>
<accession>A0A1W2DF70</accession>
<evidence type="ECO:0000313" key="8">
    <source>
        <dbReference type="Proteomes" id="UP000192330"/>
    </source>
</evidence>
<evidence type="ECO:0000256" key="4">
    <source>
        <dbReference type="ARBA" id="ARBA00023136"/>
    </source>
</evidence>
<proteinExistence type="predicted"/>
<feature type="transmembrane region" description="Helical" evidence="5">
    <location>
        <begin position="295"/>
        <end position="315"/>
    </location>
</feature>
<dbReference type="Proteomes" id="UP000192330">
    <property type="component" value="Unassembled WGS sequence"/>
</dbReference>
<name>A0A1W2DF70_9RHOB</name>
<protein>
    <submittedName>
        <fullName evidence="7">Drug resistance transporter, EmrB/QacA subfamily</fullName>
    </submittedName>
</protein>
<keyword evidence="4 5" id="KW-0472">Membrane</keyword>
<dbReference type="PROSITE" id="PS50850">
    <property type="entry name" value="MFS"/>
    <property type="match status" value="1"/>
</dbReference>
<evidence type="ECO:0000256" key="5">
    <source>
        <dbReference type="SAM" id="Phobius"/>
    </source>
</evidence>
<feature type="domain" description="Major facilitator superfamily (MFS) profile" evidence="6">
    <location>
        <begin position="27"/>
        <end position="478"/>
    </location>
</feature>
<feature type="transmembrane region" description="Helical" evidence="5">
    <location>
        <begin position="384"/>
        <end position="403"/>
    </location>
</feature>
<dbReference type="InterPro" id="IPR011701">
    <property type="entry name" value="MFS"/>
</dbReference>
<feature type="transmembrane region" description="Helical" evidence="5">
    <location>
        <begin position="249"/>
        <end position="268"/>
    </location>
</feature>
<evidence type="ECO:0000313" key="7">
    <source>
        <dbReference type="EMBL" id="SMC95894.1"/>
    </source>
</evidence>
<dbReference type="PRINTS" id="PR01036">
    <property type="entry name" value="TCRTETB"/>
</dbReference>
<dbReference type="Pfam" id="PF07690">
    <property type="entry name" value="MFS_1"/>
    <property type="match status" value="1"/>
</dbReference>
<feature type="transmembrane region" description="Helical" evidence="5">
    <location>
        <begin position="93"/>
        <end position="110"/>
    </location>
</feature>
<evidence type="ECO:0000256" key="3">
    <source>
        <dbReference type="ARBA" id="ARBA00022989"/>
    </source>
</evidence>
<feature type="transmembrane region" description="Helical" evidence="5">
    <location>
        <begin position="63"/>
        <end position="81"/>
    </location>
</feature>
<feature type="transmembrane region" description="Helical" evidence="5">
    <location>
        <begin position="151"/>
        <end position="173"/>
    </location>
</feature>
<dbReference type="RefSeq" id="WP_084353717.1">
    <property type="nucleotide sequence ID" value="NZ_FWYD01000013.1"/>
</dbReference>
<feature type="transmembrane region" description="Helical" evidence="5">
    <location>
        <begin position="185"/>
        <end position="205"/>
    </location>
</feature>